<dbReference type="AlphaFoldDB" id="A0A7H2BCE1"/>
<feature type="transmembrane region" description="Helical" evidence="1">
    <location>
        <begin position="81"/>
        <end position="103"/>
    </location>
</feature>
<keyword evidence="3" id="KW-1185">Reference proteome</keyword>
<dbReference type="RefSeq" id="WP_190724241.1">
    <property type="nucleotide sequence ID" value="NZ_CP061539.1"/>
</dbReference>
<evidence type="ECO:0000256" key="1">
    <source>
        <dbReference type="SAM" id="Phobius"/>
    </source>
</evidence>
<feature type="transmembrane region" description="Helical" evidence="1">
    <location>
        <begin position="351"/>
        <end position="367"/>
    </location>
</feature>
<organism evidence="2 3">
    <name type="scientific">Rothia terrae</name>
    <dbReference type="NCBI Taxonomy" id="396015"/>
    <lineage>
        <taxon>Bacteria</taxon>
        <taxon>Bacillati</taxon>
        <taxon>Actinomycetota</taxon>
        <taxon>Actinomycetes</taxon>
        <taxon>Micrococcales</taxon>
        <taxon>Micrococcaceae</taxon>
        <taxon>Rothia</taxon>
    </lineage>
</organism>
<sequence length="413" mass="46365">MSTLAHRGTADRKSLSERYEGVKNVLRDQSAQIRLPEFLMFFSLIFYTATPGLGLPLNQVMVIVIVLYGLTRKPVYSLNPVSGLIALFVIMLLYVALVSYNATPTEFAADWTRRFLRLAATTGLIFVLASGQIHFRSAIYGYVTAILVNIPLFYAGIAPDNYPGYLTGYLIDKNVAGMVYCLFGILMVAMVTRRTHKVGFFAIFAVLLWLTGSRTSLGAFAMAFVWILLAPKLPFLGRAFLGFAIYWGIRLLNDDYAQVGAFADRVGSDLLRAKIDEAALERVHQTPFFGQGLGEAYVFFQEQQRTFFFHNSYWSAFVEGGWPWAIFVVAVTIFVMVRPFSKSSRWTPQQVVAQGLGIALLISAWRLGEVLFTLYWAICMGFALRTVLIERAENDGPMDGIDQRIEYKNTLGR</sequence>
<dbReference type="Proteomes" id="UP000516404">
    <property type="component" value="Chromosome"/>
</dbReference>
<dbReference type="KEGG" id="rter:IDM49_08850"/>
<name>A0A7H2BCE1_9MICC</name>
<keyword evidence="1" id="KW-0472">Membrane</keyword>
<feature type="transmembrane region" description="Helical" evidence="1">
    <location>
        <begin position="198"/>
        <end position="228"/>
    </location>
</feature>
<feature type="transmembrane region" description="Helical" evidence="1">
    <location>
        <begin position="44"/>
        <end position="69"/>
    </location>
</feature>
<feature type="transmembrane region" description="Helical" evidence="1">
    <location>
        <begin position="139"/>
        <end position="158"/>
    </location>
</feature>
<accession>A0A7H2BCE1</accession>
<evidence type="ECO:0000313" key="3">
    <source>
        <dbReference type="Proteomes" id="UP000516404"/>
    </source>
</evidence>
<keyword evidence="1" id="KW-1133">Transmembrane helix</keyword>
<reference evidence="2 3" key="1">
    <citation type="submission" date="2020-09" db="EMBL/GenBank/DDBJ databases">
        <title>Investigation of environmental microbes.</title>
        <authorList>
            <person name="Ou Y."/>
            <person name="Kang Q."/>
        </authorList>
    </citation>
    <scope>NUCLEOTIDE SEQUENCE [LARGE SCALE GENOMIC DNA]</scope>
    <source>
        <strain evidence="2 3">KJZ-14</strain>
    </source>
</reference>
<feature type="transmembrane region" description="Helical" evidence="1">
    <location>
        <begin position="170"/>
        <end position="192"/>
    </location>
</feature>
<feature type="transmembrane region" description="Helical" evidence="1">
    <location>
        <begin position="321"/>
        <end position="339"/>
    </location>
</feature>
<gene>
    <name evidence="2" type="ORF">IDM49_08850</name>
</gene>
<feature type="transmembrane region" description="Helical" evidence="1">
    <location>
        <begin position="235"/>
        <end position="252"/>
    </location>
</feature>
<feature type="transmembrane region" description="Helical" evidence="1">
    <location>
        <begin position="115"/>
        <end position="133"/>
    </location>
</feature>
<dbReference type="GeneID" id="96624349"/>
<dbReference type="EMBL" id="CP061539">
    <property type="protein sequence ID" value="QNV37337.1"/>
    <property type="molecule type" value="Genomic_DNA"/>
</dbReference>
<proteinExistence type="predicted"/>
<evidence type="ECO:0000313" key="2">
    <source>
        <dbReference type="EMBL" id="QNV37337.1"/>
    </source>
</evidence>
<protein>
    <submittedName>
        <fullName evidence="2">Uncharacterized protein</fullName>
    </submittedName>
</protein>
<keyword evidence="1" id="KW-0812">Transmembrane</keyword>